<protein>
    <recommendedName>
        <fullName evidence="3">MPT63-like domain-containing protein</fullName>
    </recommendedName>
</protein>
<accession>A0A163RPA4</accession>
<comment type="caution">
    <text evidence="4">The sequence shown here is derived from an EMBL/GenBank/DDBJ whole genome shotgun (WGS) entry which is preliminary data.</text>
</comment>
<organism evidence="4 5">
    <name type="scientific">Mycobacterium ostraviense</name>
    <dbReference type="NCBI Taxonomy" id="2738409"/>
    <lineage>
        <taxon>Bacteria</taxon>
        <taxon>Bacillati</taxon>
        <taxon>Actinomycetota</taxon>
        <taxon>Actinomycetes</taxon>
        <taxon>Mycobacteriales</taxon>
        <taxon>Mycobacteriaceae</taxon>
        <taxon>Mycobacterium</taxon>
    </lineage>
</organism>
<evidence type="ECO:0000313" key="4">
    <source>
        <dbReference type="EMBL" id="KZS53446.1"/>
    </source>
</evidence>
<dbReference type="AlphaFoldDB" id="A0A163RPA4"/>
<reference evidence="5" key="1">
    <citation type="submission" date="2016-04" db="EMBL/GenBank/DDBJ databases">
        <authorList>
            <person name="Strapagiel D."/>
            <person name="Borowka P."/>
            <person name="Marciniak B."/>
            <person name="Bakula Z."/>
            <person name="Van Ingen J."/>
            <person name="Safianowska A."/>
            <person name="Dziadek J."/>
            <person name="Jagielski T."/>
        </authorList>
    </citation>
    <scope>NUCLEOTIDE SEQUENCE [LARGE SCALE GENOMIC DNA]</scope>
    <source>
        <strain evidence="5">1010001458</strain>
    </source>
</reference>
<dbReference type="Gene3D" id="2.60.40.1240">
    <property type="match status" value="1"/>
</dbReference>
<dbReference type="InterPro" id="IPR029050">
    <property type="entry name" value="Immunoprotect_excell_Ig-like"/>
</dbReference>
<dbReference type="Proteomes" id="UP000077342">
    <property type="component" value="Unassembled WGS sequence"/>
</dbReference>
<feature type="domain" description="MPT63-like" evidence="3">
    <location>
        <begin position="33"/>
        <end position="156"/>
    </location>
</feature>
<feature type="chain" id="PRO_5007845471" description="MPT63-like domain-containing protein" evidence="2">
    <location>
        <begin position="31"/>
        <end position="160"/>
    </location>
</feature>
<evidence type="ECO:0000259" key="3">
    <source>
        <dbReference type="Pfam" id="PF09167"/>
    </source>
</evidence>
<sequence>MKFTTTAMKTGIGAAAIAAAGVFGAATATAAPPTIEGFGTAEQLVDGPMVTSYTVANLQPSNVTIPGYTPHGKLYQAEVTAKSVSGVVTPVVADFNARSANGQTYRVIDTVPVPNGLNPAPINQGDQRSGLIYFDVTGQPPNGVVYNDGVQDVLIWTSNV</sequence>
<dbReference type="Pfam" id="PF09167">
    <property type="entry name" value="DUF1942"/>
    <property type="match status" value="1"/>
</dbReference>
<evidence type="ECO:0000313" key="5">
    <source>
        <dbReference type="Proteomes" id="UP000077342"/>
    </source>
</evidence>
<evidence type="ECO:0000256" key="2">
    <source>
        <dbReference type="SAM" id="SignalP"/>
    </source>
</evidence>
<feature type="signal peptide" evidence="2">
    <location>
        <begin position="1"/>
        <end position="30"/>
    </location>
</feature>
<name>A0A163RPA4_9MYCO</name>
<dbReference type="GO" id="GO:0005615">
    <property type="term" value="C:extracellular space"/>
    <property type="evidence" value="ECO:0007669"/>
    <property type="project" value="InterPro"/>
</dbReference>
<keyword evidence="1 2" id="KW-0732">Signal</keyword>
<dbReference type="SUPFAM" id="SSF81982">
    <property type="entry name" value="Antigen MPT63/MPB63 (immunoprotective extracellular protein)"/>
    <property type="match status" value="1"/>
</dbReference>
<evidence type="ECO:0000256" key="1">
    <source>
        <dbReference type="ARBA" id="ARBA00022729"/>
    </source>
</evidence>
<gene>
    <name evidence="4" type="ORF">A4G28_22380</name>
</gene>
<proteinExistence type="predicted"/>
<dbReference type="InterPro" id="IPR015250">
    <property type="entry name" value="MPT63-like"/>
</dbReference>
<keyword evidence="5" id="KW-1185">Reference proteome</keyword>
<dbReference type="EMBL" id="LWCI01000187">
    <property type="protein sequence ID" value="KZS53446.1"/>
    <property type="molecule type" value="Genomic_DNA"/>
</dbReference>